<dbReference type="RefSeq" id="WP_248944944.1">
    <property type="nucleotide sequence ID" value="NZ_CBCSGY010000001.1"/>
</dbReference>
<organism evidence="1 2">
    <name type="scientific">Serratia silvae</name>
    <dbReference type="NCBI Taxonomy" id="2824122"/>
    <lineage>
        <taxon>Bacteria</taxon>
        <taxon>Pseudomonadati</taxon>
        <taxon>Pseudomonadota</taxon>
        <taxon>Gammaproteobacteria</taxon>
        <taxon>Enterobacterales</taxon>
        <taxon>Yersiniaceae</taxon>
        <taxon>Serratia</taxon>
    </lineage>
</organism>
<proteinExistence type="predicted"/>
<name>A0ABT0K9F5_9GAMM</name>
<gene>
    <name evidence="1" type="ORF">KAJ71_06370</name>
</gene>
<dbReference type="EMBL" id="JAGQDC010000003">
    <property type="protein sequence ID" value="MCL1028653.1"/>
    <property type="molecule type" value="Genomic_DNA"/>
</dbReference>
<reference evidence="1" key="1">
    <citation type="submission" date="2021-04" db="EMBL/GenBank/DDBJ databases">
        <title>Genome sequence of Serratia sp. arafor3.</title>
        <authorList>
            <person name="Besaury L."/>
        </authorList>
    </citation>
    <scope>NUCLEOTIDE SEQUENCE</scope>
    <source>
        <strain evidence="1">Arafor3</strain>
    </source>
</reference>
<evidence type="ECO:0000313" key="1">
    <source>
        <dbReference type="EMBL" id="MCL1028653.1"/>
    </source>
</evidence>
<protein>
    <submittedName>
        <fullName evidence="1">Uncharacterized protein</fullName>
    </submittedName>
</protein>
<keyword evidence="2" id="KW-1185">Reference proteome</keyword>
<evidence type="ECO:0000313" key="2">
    <source>
        <dbReference type="Proteomes" id="UP001165275"/>
    </source>
</evidence>
<sequence length="69" mass="7506">MIEISAENGGFMRSWRLGCWAGGVKIRSMALATARNHILTNVKLVTNHAVTKLRCGGFFALFLSILVVG</sequence>
<comment type="caution">
    <text evidence="1">The sequence shown here is derived from an EMBL/GenBank/DDBJ whole genome shotgun (WGS) entry which is preliminary data.</text>
</comment>
<accession>A0ABT0K9F5</accession>
<dbReference type="Proteomes" id="UP001165275">
    <property type="component" value="Unassembled WGS sequence"/>
</dbReference>